<keyword evidence="1" id="KW-0812">Transmembrane</keyword>
<comment type="caution">
    <text evidence="2">The sequence shown here is derived from an EMBL/GenBank/DDBJ whole genome shotgun (WGS) entry which is preliminary data.</text>
</comment>
<dbReference type="AlphaFoldDB" id="A0A1Q4V5X5"/>
<reference evidence="2 3" key="1">
    <citation type="submission" date="2015-06" db="EMBL/GenBank/DDBJ databases">
        <title>Cloning and characterization of the uncialamcin biosynthetic gene cluster.</title>
        <authorList>
            <person name="Yan X."/>
            <person name="Huang T."/>
            <person name="Ge H."/>
            <person name="Shen B."/>
        </authorList>
    </citation>
    <scope>NUCLEOTIDE SEQUENCE [LARGE SCALE GENOMIC DNA]</scope>
    <source>
        <strain evidence="2 3">DCA2648</strain>
    </source>
</reference>
<protein>
    <recommendedName>
        <fullName evidence="4">ABC transporter permease</fullName>
    </recommendedName>
</protein>
<evidence type="ECO:0008006" key="4">
    <source>
        <dbReference type="Google" id="ProtNLM"/>
    </source>
</evidence>
<dbReference type="GO" id="GO:0140359">
    <property type="term" value="F:ABC-type transporter activity"/>
    <property type="evidence" value="ECO:0007669"/>
    <property type="project" value="InterPro"/>
</dbReference>
<dbReference type="Proteomes" id="UP000186455">
    <property type="component" value="Unassembled WGS sequence"/>
</dbReference>
<evidence type="ECO:0000256" key="1">
    <source>
        <dbReference type="SAM" id="Phobius"/>
    </source>
</evidence>
<feature type="transmembrane region" description="Helical" evidence="1">
    <location>
        <begin position="185"/>
        <end position="205"/>
    </location>
</feature>
<accession>A0A1Q4V5X5</accession>
<feature type="transmembrane region" description="Helical" evidence="1">
    <location>
        <begin position="156"/>
        <end position="178"/>
    </location>
</feature>
<evidence type="ECO:0000313" key="3">
    <source>
        <dbReference type="Proteomes" id="UP000186455"/>
    </source>
</evidence>
<name>A0A1Q4V5X5_9ACTN</name>
<dbReference type="EMBL" id="LFBV01000005">
    <property type="protein sequence ID" value="OKH93221.1"/>
    <property type="molecule type" value="Genomic_DNA"/>
</dbReference>
<feature type="transmembrane region" description="Helical" evidence="1">
    <location>
        <begin position="68"/>
        <end position="88"/>
    </location>
</feature>
<keyword evidence="1" id="KW-0472">Membrane</keyword>
<dbReference type="STRING" id="1048205.AB852_21490"/>
<feature type="transmembrane region" description="Helical" evidence="1">
    <location>
        <begin position="27"/>
        <end position="48"/>
    </location>
</feature>
<feature type="transmembrane region" description="Helical" evidence="1">
    <location>
        <begin position="109"/>
        <end position="136"/>
    </location>
</feature>
<gene>
    <name evidence="2" type="ORF">AB852_21490</name>
</gene>
<organism evidence="2 3">
    <name type="scientific">Streptomyces uncialis</name>
    <dbReference type="NCBI Taxonomy" id="1048205"/>
    <lineage>
        <taxon>Bacteria</taxon>
        <taxon>Bacillati</taxon>
        <taxon>Actinomycetota</taxon>
        <taxon>Actinomycetes</taxon>
        <taxon>Kitasatosporales</taxon>
        <taxon>Streptomycetaceae</taxon>
        <taxon>Streptomyces</taxon>
    </lineage>
</organism>
<keyword evidence="3" id="KW-1185">Reference proteome</keyword>
<keyword evidence="1" id="KW-1133">Transmembrane helix</keyword>
<sequence length="266" mass="27280">MPGRAGGAAVNVFLAELTKIRTVRSTAWCLAAAVAVAGVVAALIGRSFRGWREDPGSAGQPDADPLFASFYGLTLAQLALVVFAILVMGSEYSTGTIRLSLAATPHRGAFFAGKLLAVTAVLAVVSLLAVLVAFAAGQWGLGPDSVGWGAPGVPRAIAGSWLYLVLVPLLALGLTALLRGPARAMGALLPLLLLGSQGAGNIPAIRGWAQYLPDQAGTFIMHLAGPPEDPVFARDYGPWTGTAILAAWTAAALGAGYLTLRRKDAV</sequence>
<dbReference type="GO" id="GO:0005886">
    <property type="term" value="C:plasma membrane"/>
    <property type="evidence" value="ECO:0007669"/>
    <property type="project" value="UniProtKB-SubCell"/>
</dbReference>
<evidence type="ECO:0000313" key="2">
    <source>
        <dbReference type="EMBL" id="OKH93221.1"/>
    </source>
</evidence>
<feature type="transmembrane region" description="Helical" evidence="1">
    <location>
        <begin position="239"/>
        <end position="260"/>
    </location>
</feature>
<proteinExistence type="predicted"/>